<dbReference type="RefSeq" id="WP_147513242.1">
    <property type="nucleotide sequence ID" value="NZ_CP102252.1"/>
</dbReference>
<dbReference type="Proteomes" id="UP001058267">
    <property type="component" value="Chromosome"/>
</dbReference>
<organism evidence="1 2">
    <name type="scientific">Alistipes senegalensis JC50</name>
    <dbReference type="NCBI Taxonomy" id="1033732"/>
    <lineage>
        <taxon>Bacteria</taxon>
        <taxon>Pseudomonadati</taxon>
        <taxon>Bacteroidota</taxon>
        <taxon>Bacteroidia</taxon>
        <taxon>Bacteroidales</taxon>
        <taxon>Rikenellaceae</taxon>
        <taxon>Alistipes</taxon>
    </lineage>
</organism>
<gene>
    <name evidence="1" type="ORF">NQ519_06450</name>
</gene>
<accession>A0ABY5VC53</accession>
<reference evidence="1" key="1">
    <citation type="journal article" date="2022" name="Cell">
        <title>Design, construction, and in vivo augmentation of a complex gut microbiome.</title>
        <authorList>
            <person name="Cheng A.G."/>
            <person name="Ho P.Y."/>
            <person name="Aranda-Diaz A."/>
            <person name="Jain S."/>
            <person name="Yu F.B."/>
            <person name="Meng X."/>
            <person name="Wang M."/>
            <person name="Iakiviak M."/>
            <person name="Nagashima K."/>
            <person name="Zhao A."/>
            <person name="Murugkar P."/>
            <person name="Patil A."/>
            <person name="Atabakhsh K."/>
            <person name="Weakley A."/>
            <person name="Yan J."/>
            <person name="Brumbaugh A.R."/>
            <person name="Higginbottom S."/>
            <person name="Dimas A."/>
            <person name="Shiver A.L."/>
            <person name="Deutschbauer A."/>
            <person name="Neff N."/>
            <person name="Sonnenburg J.L."/>
            <person name="Huang K.C."/>
            <person name="Fischbach M.A."/>
        </authorList>
    </citation>
    <scope>NUCLEOTIDE SEQUENCE</scope>
    <source>
        <strain evidence="1">JC50</strain>
    </source>
</reference>
<sequence>MALTLKQDFAPIIIIGHWNKYIFTQEWLTKLSWGQDIPMRIDIPLNLDASAKINALDISINTIGERLIFSTVKASTTTFNLIQNKAIEICRLLSQTPISSFGLNILLDCPIEEVDLEKTGLHMNFGDNIVNSITRTFNLKDCVLTLTISQHDELCRFDCNFHYQVSNIETLIDICSEEILLDKKNTYANDFISENFLKP</sequence>
<protein>
    <submittedName>
        <fullName evidence="1">Uncharacterized protein</fullName>
    </submittedName>
</protein>
<dbReference type="EMBL" id="CP102252">
    <property type="protein sequence ID" value="UWN66471.1"/>
    <property type="molecule type" value="Genomic_DNA"/>
</dbReference>
<evidence type="ECO:0000313" key="2">
    <source>
        <dbReference type="Proteomes" id="UP001058267"/>
    </source>
</evidence>
<keyword evidence="2" id="KW-1185">Reference proteome</keyword>
<name>A0ABY5VC53_9BACT</name>
<proteinExistence type="predicted"/>
<evidence type="ECO:0000313" key="1">
    <source>
        <dbReference type="EMBL" id="UWN66471.1"/>
    </source>
</evidence>